<proteinExistence type="predicted"/>
<sequence length="133" mass="15572">MLNTVSIATVAAENAHTQTHVHRSKECYGCYKKYAFDSAILDHLEYDTCPSGVTLENINWWAFECYQHRYYTNNWDDEYQYRCPRNHDNFKYVSALLRHTESPTCGANQDRCIQKVKAYIEKKVRDLESSASS</sequence>
<dbReference type="AlphaFoldDB" id="A0A2P4Z736"/>
<comment type="caution">
    <text evidence="1">The sequence shown here is derived from an EMBL/GenBank/DDBJ whole genome shotgun (WGS) entry which is preliminary data.</text>
</comment>
<dbReference type="STRING" id="398673.A0A2P4Z736"/>
<organism evidence="1 2">
    <name type="scientific">Trichoderma gamsii</name>
    <dbReference type="NCBI Taxonomy" id="398673"/>
    <lineage>
        <taxon>Eukaryota</taxon>
        <taxon>Fungi</taxon>
        <taxon>Dikarya</taxon>
        <taxon>Ascomycota</taxon>
        <taxon>Pezizomycotina</taxon>
        <taxon>Sordariomycetes</taxon>
        <taxon>Hypocreomycetidae</taxon>
        <taxon>Hypocreales</taxon>
        <taxon>Hypocreaceae</taxon>
        <taxon>Trichoderma</taxon>
    </lineage>
</organism>
<dbReference type="EMBL" id="JPDN02000084">
    <property type="protein sequence ID" value="PON20102.1"/>
    <property type="molecule type" value="Genomic_DNA"/>
</dbReference>
<dbReference type="Proteomes" id="UP000054821">
    <property type="component" value="Unassembled WGS sequence"/>
</dbReference>
<reference evidence="1 2" key="1">
    <citation type="journal article" date="2016" name="Genome Announc.">
        <title>Draft Whole-Genome Sequence of Trichoderma gamsii T6085, a Promising Biocontrol Agent of Fusarium Head Blight on Wheat.</title>
        <authorList>
            <person name="Baroncelli R."/>
            <person name="Zapparata A."/>
            <person name="Piaggeschi G."/>
            <person name="Sarrocco S."/>
            <person name="Vannacci G."/>
        </authorList>
    </citation>
    <scope>NUCLEOTIDE SEQUENCE [LARGE SCALE GENOMIC DNA]</scope>
    <source>
        <strain evidence="1 2">T6085</strain>
    </source>
</reference>
<evidence type="ECO:0000313" key="2">
    <source>
        <dbReference type="Proteomes" id="UP000054821"/>
    </source>
</evidence>
<name>A0A2P4Z736_9HYPO</name>
<evidence type="ECO:0008006" key="3">
    <source>
        <dbReference type="Google" id="ProtNLM"/>
    </source>
</evidence>
<dbReference type="RefSeq" id="XP_024404297.1">
    <property type="nucleotide sequence ID" value="XM_024550957.1"/>
</dbReference>
<keyword evidence="2" id="KW-1185">Reference proteome</keyword>
<gene>
    <name evidence="1" type="ORF">TGAM01_v211025</name>
</gene>
<evidence type="ECO:0000313" key="1">
    <source>
        <dbReference type="EMBL" id="PON20102.1"/>
    </source>
</evidence>
<dbReference type="GeneID" id="36347979"/>
<protein>
    <recommendedName>
        <fullName evidence="3">C2H2-type domain-containing protein</fullName>
    </recommendedName>
</protein>
<accession>A0A2P4Z736</accession>